<evidence type="ECO:0000259" key="4">
    <source>
        <dbReference type="PROSITE" id="PS50102"/>
    </source>
</evidence>
<keyword evidence="6" id="KW-1185">Reference proteome</keyword>
<dbReference type="EMBL" id="SMOL01000402">
    <property type="protein sequence ID" value="KAB2616515.1"/>
    <property type="molecule type" value="Genomic_DNA"/>
</dbReference>
<dbReference type="SUPFAM" id="SSF54928">
    <property type="entry name" value="RNA-binding domain, RBD"/>
    <property type="match status" value="1"/>
</dbReference>
<feature type="compositionally biased region" description="Basic and acidic residues" evidence="3">
    <location>
        <begin position="228"/>
        <end position="299"/>
    </location>
</feature>
<proteinExistence type="predicted"/>
<name>A0A5N5GLV3_9ROSA</name>
<comment type="caution">
    <text evidence="5">The sequence shown here is derived from an EMBL/GenBank/DDBJ whole genome shotgun (WGS) entry which is preliminary data.</text>
</comment>
<keyword evidence="1 2" id="KW-0694">RNA-binding</keyword>
<dbReference type="GO" id="GO:0000398">
    <property type="term" value="P:mRNA splicing, via spliceosome"/>
    <property type="evidence" value="ECO:0007669"/>
    <property type="project" value="InterPro"/>
</dbReference>
<feature type="compositionally biased region" description="Basic and acidic residues" evidence="3">
    <location>
        <begin position="437"/>
        <end position="471"/>
    </location>
</feature>
<dbReference type="AlphaFoldDB" id="A0A5N5GLV3"/>
<dbReference type="InterPro" id="IPR012677">
    <property type="entry name" value="Nucleotide-bd_a/b_plait_sf"/>
</dbReference>
<dbReference type="GO" id="GO:0071011">
    <property type="term" value="C:precatalytic spliceosome"/>
    <property type="evidence" value="ECO:0007669"/>
    <property type="project" value="TreeGrafter"/>
</dbReference>
<dbReference type="InterPro" id="IPR045844">
    <property type="entry name" value="RRM_Ist3-like"/>
</dbReference>
<protein>
    <submittedName>
        <fullName evidence="5">Zinc finger CCCH domain-containing protein 25-like</fullName>
    </submittedName>
</protein>
<accession>A0A5N5GLV3</accession>
<dbReference type="Proteomes" id="UP000327157">
    <property type="component" value="Chromosome 3"/>
</dbReference>
<evidence type="ECO:0000256" key="2">
    <source>
        <dbReference type="PROSITE-ProRule" id="PRU00176"/>
    </source>
</evidence>
<evidence type="ECO:0000313" key="6">
    <source>
        <dbReference type="Proteomes" id="UP000327157"/>
    </source>
</evidence>
<feature type="compositionally biased region" description="Basic residues" evidence="3">
    <location>
        <begin position="472"/>
        <end position="481"/>
    </location>
</feature>
<dbReference type="InterPro" id="IPR051847">
    <property type="entry name" value="RNA_proc/Spliceosome_comp"/>
</dbReference>
<feature type="region of interest" description="Disordered" evidence="3">
    <location>
        <begin position="148"/>
        <end position="481"/>
    </location>
</feature>
<gene>
    <name evidence="5" type="ORF">D8674_023103</name>
</gene>
<dbReference type="FunFam" id="3.30.70.330:FF:000462">
    <property type="entry name" value="Zinc finger CCCH domain-containing protein 25"/>
    <property type="match status" value="1"/>
</dbReference>
<dbReference type="InterPro" id="IPR000504">
    <property type="entry name" value="RRM_dom"/>
</dbReference>
<dbReference type="PANTHER" id="PTHR45880:SF1">
    <property type="entry name" value="RNA-BINDING MOTIF PROTEIN, X-LINKED 2"/>
    <property type="match status" value="1"/>
</dbReference>
<reference evidence="6" key="2">
    <citation type="submission" date="2019-10" db="EMBL/GenBank/DDBJ databases">
        <title>A de novo genome assembly of a pear dwarfing rootstock.</title>
        <authorList>
            <person name="Wang F."/>
            <person name="Wang J."/>
            <person name="Li S."/>
            <person name="Zhang Y."/>
            <person name="Fang M."/>
            <person name="Ma L."/>
            <person name="Zhao Y."/>
            <person name="Jiang S."/>
        </authorList>
    </citation>
    <scope>NUCLEOTIDE SEQUENCE [LARGE SCALE GENOMIC DNA]</scope>
</reference>
<dbReference type="SMART" id="SM00360">
    <property type="entry name" value="RRM"/>
    <property type="match status" value="1"/>
</dbReference>
<organism evidence="5 6">
    <name type="scientific">Pyrus ussuriensis x Pyrus communis</name>
    <dbReference type="NCBI Taxonomy" id="2448454"/>
    <lineage>
        <taxon>Eukaryota</taxon>
        <taxon>Viridiplantae</taxon>
        <taxon>Streptophyta</taxon>
        <taxon>Embryophyta</taxon>
        <taxon>Tracheophyta</taxon>
        <taxon>Spermatophyta</taxon>
        <taxon>Magnoliopsida</taxon>
        <taxon>eudicotyledons</taxon>
        <taxon>Gunneridae</taxon>
        <taxon>Pentapetalae</taxon>
        <taxon>rosids</taxon>
        <taxon>fabids</taxon>
        <taxon>Rosales</taxon>
        <taxon>Rosaceae</taxon>
        <taxon>Amygdaloideae</taxon>
        <taxon>Maleae</taxon>
        <taxon>Pyrus</taxon>
    </lineage>
</organism>
<evidence type="ECO:0000256" key="3">
    <source>
        <dbReference type="SAM" id="MobiDB-lite"/>
    </source>
</evidence>
<dbReference type="Pfam" id="PF00076">
    <property type="entry name" value="RRM_1"/>
    <property type="match status" value="1"/>
</dbReference>
<evidence type="ECO:0000256" key="1">
    <source>
        <dbReference type="ARBA" id="ARBA00022884"/>
    </source>
</evidence>
<feature type="compositionally biased region" description="Basic and acidic residues" evidence="3">
    <location>
        <begin position="368"/>
        <end position="430"/>
    </location>
</feature>
<dbReference type="PANTHER" id="PTHR45880">
    <property type="entry name" value="RNA-BINDING MOTIF PROTEIN, X-LINKED 2"/>
    <property type="match status" value="1"/>
</dbReference>
<dbReference type="Gene3D" id="3.30.70.330">
    <property type="match status" value="1"/>
</dbReference>
<dbReference type="GO" id="GO:0071013">
    <property type="term" value="C:catalytic step 2 spliceosome"/>
    <property type="evidence" value="ECO:0007669"/>
    <property type="project" value="TreeGrafter"/>
</dbReference>
<dbReference type="OrthoDB" id="2573941at2759"/>
<reference evidence="5 6" key="3">
    <citation type="submission" date="2019-11" db="EMBL/GenBank/DDBJ databases">
        <title>A de novo genome assembly of a pear dwarfing rootstock.</title>
        <authorList>
            <person name="Wang F."/>
            <person name="Wang J."/>
            <person name="Li S."/>
            <person name="Zhang Y."/>
            <person name="Fang M."/>
            <person name="Ma L."/>
            <person name="Zhao Y."/>
            <person name="Jiang S."/>
        </authorList>
    </citation>
    <scope>NUCLEOTIDE SEQUENCE [LARGE SCALE GENOMIC DNA]</scope>
    <source>
        <strain evidence="5">S2</strain>
        <tissue evidence="5">Leaf</tissue>
    </source>
</reference>
<dbReference type="GO" id="GO:0003723">
    <property type="term" value="F:RNA binding"/>
    <property type="evidence" value="ECO:0007669"/>
    <property type="project" value="UniProtKB-UniRule"/>
</dbReference>
<sequence length="481" mass="56280">MGRELKPNKTLIQIPHRPQSETAKRKNLGGIRTMNPLTLVKRIQNINSREAQLGISEEASWHAKYKDSAYVYVGGIPFDLTEGDLLAVFAQYGEIVDVNLVRDKATGKSKGFAFVAYEDQRSTILAVDNLNGAQILGRTIRVDHVTKYKKKEEEDEEEAQRKREERAFAGLSRKANVHAGDSCKFSHNEQRAANTGWGEKDPKWGRDSYEGPKRGEKRSSTIPPNRVPEPKGQEEFRSGDRELDSRRKGNGRDFESHPKRGDGREQKRLGRQGGDDEKFEPRSRDHDRGEENRSRRWSEDAELGPNSRENYGRREEQRSRRHNDDEFQPKSREDYDRKEDKRPEGLKSGEDHDRRGDDRRENKRLRRHSDDGEIEPKSKDDRGRRENDSREDKGLRRHAGDADFDPKSRDNHDRMDEKRLRRHIDYENRRNQKSRRRNDNEFDLRSRAGKDKREGERLRRDGDDEIQPKSREGRHRSEKGE</sequence>
<reference evidence="5 6" key="1">
    <citation type="submission" date="2019-09" db="EMBL/GenBank/DDBJ databases">
        <authorList>
            <person name="Ou C."/>
        </authorList>
    </citation>
    <scope>NUCLEOTIDE SEQUENCE [LARGE SCALE GENOMIC DNA]</scope>
    <source>
        <strain evidence="5">S2</strain>
        <tissue evidence="5">Leaf</tissue>
    </source>
</reference>
<dbReference type="GO" id="GO:0005686">
    <property type="term" value="C:U2 snRNP"/>
    <property type="evidence" value="ECO:0007669"/>
    <property type="project" value="TreeGrafter"/>
</dbReference>
<feature type="compositionally biased region" description="Basic and acidic residues" evidence="3">
    <location>
        <begin position="310"/>
        <end position="361"/>
    </location>
</feature>
<dbReference type="InterPro" id="IPR035979">
    <property type="entry name" value="RBD_domain_sf"/>
</dbReference>
<evidence type="ECO:0000313" key="5">
    <source>
        <dbReference type="EMBL" id="KAB2616515.1"/>
    </source>
</evidence>
<dbReference type="CDD" id="cd12411">
    <property type="entry name" value="RRM_ist3_like"/>
    <property type="match status" value="1"/>
</dbReference>
<feature type="domain" description="RRM" evidence="4">
    <location>
        <begin position="69"/>
        <end position="147"/>
    </location>
</feature>
<feature type="compositionally biased region" description="Basic and acidic residues" evidence="3">
    <location>
        <begin position="198"/>
        <end position="219"/>
    </location>
</feature>
<dbReference type="PROSITE" id="PS50102">
    <property type="entry name" value="RRM"/>
    <property type="match status" value="1"/>
</dbReference>